<dbReference type="Proteomes" id="UP000199169">
    <property type="component" value="Unassembled WGS sequence"/>
</dbReference>
<dbReference type="RefSeq" id="WP_281193203.1">
    <property type="nucleotide sequence ID" value="NZ_FLQX01000133.1"/>
</dbReference>
<evidence type="ECO:0000313" key="8">
    <source>
        <dbReference type="Proteomes" id="UP000199169"/>
    </source>
</evidence>
<organism evidence="7 8">
    <name type="scientific">Candidatus Accumulibacter aalborgensis</name>
    <dbReference type="NCBI Taxonomy" id="1860102"/>
    <lineage>
        <taxon>Bacteria</taxon>
        <taxon>Pseudomonadati</taxon>
        <taxon>Pseudomonadota</taxon>
        <taxon>Betaproteobacteria</taxon>
        <taxon>Candidatus Accumulibacter</taxon>
    </lineage>
</organism>
<evidence type="ECO:0000256" key="1">
    <source>
        <dbReference type="ARBA" id="ARBA00022722"/>
    </source>
</evidence>
<keyword evidence="8" id="KW-1185">Reference proteome</keyword>
<accession>A0A1A8XSW5</accession>
<dbReference type="SUPFAM" id="SSF48537">
    <property type="entry name" value="Phospholipase C/P1 nuclease"/>
    <property type="match status" value="1"/>
</dbReference>
<keyword evidence="6" id="KW-0325">Glycoprotein</keyword>
<dbReference type="GO" id="GO:0016788">
    <property type="term" value="F:hydrolase activity, acting on ester bonds"/>
    <property type="evidence" value="ECO:0007669"/>
    <property type="project" value="InterPro"/>
</dbReference>
<protein>
    <recommendedName>
        <fullName evidence="9">S1/P1 nuclease</fullName>
    </recommendedName>
</protein>
<dbReference type="Gene3D" id="1.10.575.10">
    <property type="entry name" value="P1 Nuclease"/>
    <property type="match status" value="1"/>
</dbReference>
<gene>
    <name evidence="7" type="ORF">ACCAA_550015</name>
</gene>
<evidence type="ECO:0000256" key="2">
    <source>
        <dbReference type="ARBA" id="ARBA00022723"/>
    </source>
</evidence>
<evidence type="ECO:0000256" key="6">
    <source>
        <dbReference type="ARBA" id="ARBA00023180"/>
    </source>
</evidence>
<keyword evidence="5" id="KW-1015">Disulfide bond</keyword>
<name>A0A1A8XSW5_9PROT</name>
<evidence type="ECO:0000256" key="5">
    <source>
        <dbReference type="ARBA" id="ARBA00023157"/>
    </source>
</evidence>
<dbReference type="STRING" id="1860102.ACCAA_550015"/>
<sequence length="297" mass="33161">MVSLPAAAWNAAGHRISAMVAWQTLDGETRAAIAEVLRQHPDFESWQAHANGADPDLTAFVEASTWPDDIRRDRRFYTAGVDEPTATEPGFPDMERHLHWHYLDRPLNPGARVWPSPGIIDRQLAALARIVGDPQEKISARAYALPWLIHLVGDAHQPLHTASRYALNGQSDNGGNQTTIINPFAAHPSMTLHRYWDDLPGPPWLRGSRLESAVDTLTSLYPRPASAGTPEQWIDESWRIARQHAYPLDGSAVPTISERFHESALAIARSRVTLAGYRLADILQHLFRAAEPQRKRP</sequence>
<dbReference type="AlphaFoldDB" id="A0A1A8XSW5"/>
<dbReference type="PANTHER" id="PTHR33146:SF10">
    <property type="entry name" value="STRAND-SPECIFIC NUCLEASE, PUTATIVE-RELATED"/>
    <property type="match status" value="1"/>
</dbReference>
<dbReference type="InterPro" id="IPR008947">
    <property type="entry name" value="PLipase_C/P1_nuclease_dom_sf"/>
</dbReference>
<evidence type="ECO:0000313" key="7">
    <source>
        <dbReference type="EMBL" id="SBT08175.1"/>
    </source>
</evidence>
<dbReference type="PANTHER" id="PTHR33146">
    <property type="entry name" value="ENDONUCLEASE 4"/>
    <property type="match status" value="1"/>
</dbReference>
<dbReference type="GO" id="GO:0003676">
    <property type="term" value="F:nucleic acid binding"/>
    <property type="evidence" value="ECO:0007669"/>
    <property type="project" value="InterPro"/>
</dbReference>
<proteinExistence type="predicted"/>
<dbReference type="CDD" id="cd11010">
    <property type="entry name" value="S1-P1_nuclease"/>
    <property type="match status" value="1"/>
</dbReference>
<dbReference type="GO" id="GO:0004519">
    <property type="term" value="F:endonuclease activity"/>
    <property type="evidence" value="ECO:0007669"/>
    <property type="project" value="UniProtKB-KW"/>
</dbReference>
<evidence type="ECO:0000256" key="4">
    <source>
        <dbReference type="ARBA" id="ARBA00022801"/>
    </source>
</evidence>
<evidence type="ECO:0008006" key="9">
    <source>
        <dbReference type="Google" id="ProtNLM"/>
    </source>
</evidence>
<dbReference type="GO" id="GO:0046872">
    <property type="term" value="F:metal ion binding"/>
    <property type="evidence" value="ECO:0007669"/>
    <property type="project" value="UniProtKB-KW"/>
</dbReference>
<dbReference type="InterPro" id="IPR003154">
    <property type="entry name" value="S1/P1nuclease"/>
</dbReference>
<dbReference type="EMBL" id="FLQX01000133">
    <property type="protein sequence ID" value="SBT08175.1"/>
    <property type="molecule type" value="Genomic_DNA"/>
</dbReference>
<reference evidence="7 8" key="1">
    <citation type="submission" date="2016-06" db="EMBL/GenBank/DDBJ databases">
        <authorList>
            <person name="Kjaerup R.B."/>
            <person name="Dalgaard T.S."/>
            <person name="Juul-Madsen H.R."/>
        </authorList>
    </citation>
    <scope>NUCLEOTIDE SEQUENCE [LARGE SCALE GENOMIC DNA]</scope>
    <source>
        <strain evidence="7">3</strain>
    </source>
</reference>
<dbReference type="Pfam" id="PF02265">
    <property type="entry name" value="S1-P1_nuclease"/>
    <property type="match status" value="1"/>
</dbReference>
<keyword evidence="2" id="KW-0479">Metal-binding</keyword>
<evidence type="ECO:0000256" key="3">
    <source>
        <dbReference type="ARBA" id="ARBA00022759"/>
    </source>
</evidence>
<keyword evidence="1" id="KW-0540">Nuclease</keyword>
<keyword evidence="3" id="KW-0255">Endonuclease</keyword>
<keyword evidence="4" id="KW-0378">Hydrolase</keyword>
<dbReference type="GO" id="GO:0006308">
    <property type="term" value="P:DNA catabolic process"/>
    <property type="evidence" value="ECO:0007669"/>
    <property type="project" value="InterPro"/>
</dbReference>